<evidence type="ECO:0000259" key="9">
    <source>
        <dbReference type="PROSITE" id="PS50109"/>
    </source>
</evidence>
<keyword evidence="8" id="KW-0812">Transmembrane</keyword>
<evidence type="ECO:0000256" key="2">
    <source>
        <dbReference type="ARBA" id="ARBA00004370"/>
    </source>
</evidence>
<keyword evidence="8" id="KW-1133">Transmembrane helix</keyword>
<feature type="domain" description="Histidine kinase" evidence="9">
    <location>
        <begin position="187"/>
        <end position="394"/>
    </location>
</feature>
<dbReference type="PATRIC" id="fig|742734.4.peg.4049"/>
<dbReference type="Proteomes" id="UP000037392">
    <property type="component" value="Unassembled WGS sequence"/>
</dbReference>
<evidence type="ECO:0000313" key="11">
    <source>
        <dbReference type="Proteomes" id="UP000037392"/>
    </source>
</evidence>
<dbReference type="PROSITE" id="PS50109">
    <property type="entry name" value="HIS_KIN"/>
    <property type="match status" value="1"/>
</dbReference>
<dbReference type="CDD" id="cd00082">
    <property type="entry name" value="HisKA"/>
    <property type="match status" value="1"/>
</dbReference>
<comment type="catalytic activity">
    <reaction evidence="1">
        <text>ATP + protein L-histidine = ADP + protein N-phospho-L-histidine.</text>
        <dbReference type="EC" id="2.7.13.3"/>
    </reaction>
</comment>
<dbReference type="InterPro" id="IPR004358">
    <property type="entry name" value="Sig_transdc_His_kin-like_C"/>
</dbReference>
<evidence type="ECO:0000256" key="5">
    <source>
        <dbReference type="ARBA" id="ARBA00022679"/>
    </source>
</evidence>
<dbReference type="OrthoDB" id="9806130at2"/>
<sequence length="394" mass="43996">MSRRKSGGMFLAIVLAVSLFASSVTAVLMTGMYSRIQFHGLSSVCSEILRAHPEMEKAVLSSLKKFKMHSGPEEDGNVLLDYGYRSWDFLSSEYQYGILFSVTGFAVSGGLFLFAAWHWRRKESLRIKALTEYLERVNTGNSCLALEAREDGFSQLQDELYKTVTMLYQTREAAIQEKAAFADNLSNIAHQLKTPVTAISLSAQMMKKHPSMDQPDQIQKQLSRLVYLEEALLLLARLDAGTLSLEKESVDVFTLLNLAADNLQEVLRESEVSVQIPENGKMEITADLDWTMEAIMNLIKNCAEYTPVGGSVYCTYSQNLLYTEIMIWDEGDGFAAEDTPHLFERFYQGKNAAKGGIGLGLALSKEIIQRQNGTIRAGNHPGAGGMFEIRFYSH</sequence>
<comment type="caution">
    <text evidence="10">The sequence shown here is derived from an EMBL/GenBank/DDBJ whole genome shotgun (WGS) entry which is preliminary data.</text>
</comment>
<name>A0A0J9BY84_9FIRM</name>
<accession>A0A0J9BY84</accession>
<dbReference type="InterPro" id="IPR005467">
    <property type="entry name" value="His_kinase_dom"/>
</dbReference>
<evidence type="ECO:0000256" key="6">
    <source>
        <dbReference type="ARBA" id="ARBA00022777"/>
    </source>
</evidence>
<dbReference type="SUPFAM" id="SSF55874">
    <property type="entry name" value="ATPase domain of HSP90 chaperone/DNA topoisomerase II/histidine kinase"/>
    <property type="match status" value="1"/>
</dbReference>
<dbReference type="InterPro" id="IPR003661">
    <property type="entry name" value="HisK_dim/P_dom"/>
</dbReference>
<keyword evidence="6" id="KW-0418">Kinase</keyword>
<keyword evidence="4" id="KW-0597">Phosphoprotein</keyword>
<dbReference type="InterPro" id="IPR003594">
    <property type="entry name" value="HATPase_dom"/>
</dbReference>
<gene>
    <name evidence="10" type="ORF">HMPREF9470_03779</name>
</gene>
<feature type="transmembrane region" description="Helical" evidence="8">
    <location>
        <begin position="94"/>
        <end position="117"/>
    </location>
</feature>
<organism evidence="10 11">
    <name type="scientific">[Clostridium] citroniae WAL-19142</name>
    <dbReference type="NCBI Taxonomy" id="742734"/>
    <lineage>
        <taxon>Bacteria</taxon>
        <taxon>Bacillati</taxon>
        <taxon>Bacillota</taxon>
        <taxon>Clostridia</taxon>
        <taxon>Lachnospirales</taxon>
        <taxon>Lachnospiraceae</taxon>
        <taxon>Enterocloster</taxon>
    </lineage>
</organism>
<dbReference type="InterPro" id="IPR050351">
    <property type="entry name" value="BphY/WalK/GraS-like"/>
</dbReference>
<keyword evidence="8" id="KW-0472">Membrane</keyword>
<dbReference type="Gene3D" id="1.10.287.130">
    <property type="match status" value="1"/>
</dbReference>
<dbReference type="SMART" id="SM00388">
    <property type="entry name" value="HisKA"/>
    <property type="match status" value="1"/>
</dbReference>
<dbReference type="RefSeq" id="WP_048930488.1">
    <property type="nucleotide sequence ID" value="NZ_KQ235880.1"/>
</dbReference>
<dbReference type="EMBL" id="ADLK01000028">
    <property type="protein sequence ID" value="KMW17126.1"/>
    <property type="molecule type" value="Genomic_DNA"/>
</dbReference>
<keyword evidence="7" id="KW-0902">Two-component regulatory system</keyword>
<dbReference type="PANTHER" id="PTHR45453:SF1">
    <property type="entry name" value="PHOSPHATE REGULON SENSOR PROTEIN PHOR"/>
    <property type="match status" value="1"/>
</dbReference>
<evidence type="ECO:0000313" key="10">
    <source>
        <dbReference type="EMBL" id="KMW17126.1"/>
    </source>
</evidence>
<evidence type="ECO:0000256" key="3">
    <source>
        <dbReference type="ARBA" id="ARBA00012438"/>
    </source>
</evidence>
<evidence type="ECO:0000256" key="1">
    <source>
        <dbReference type="ARBA" id="ARBA00000085"/>
    </source>
</evidence>
<proteinExistence type="predicted"/>
<dbReference type="PANTHER" id="PTHR45453">
    <property type="entry name" value="PHOSPHATE REGULON SENSOR PROTEIN PHOR"/>
    <property type="match status" value="1"/>
</dbReference>
<comment type="subcellular location">
    <subcellularLocation>
        <location evidence="2">Membrane</location>
    </subcellularLocation>
</comment>
<keyword evidence="5" id="KW-0808">Transferase</keyword>
<dbReference type="SMART" id="SM00387">
    <property type="entry name" value="HATPase_c"/>
    <property type="match status" value="1"/>
</dbReference>
<dbReference type="InterPro" id="IPR036097">
    <property type="entry name" value="HisK_dim/P_sf"/>
</dbReference>
<dbReference type="GO" id="GO:0004721">
    <property type="term" value="F:phosphoprotein phosphatase activity"/>
    <property type="evidence" value="ECO:0007669"/>
    <property type="project" value="TreeGrafter"/>
</dbReference>
<dbReference type="AlphaFoldDB" id="A0A0J9BY84"/>
<dbReference type="SUPFAM" id="SSF47384">
    <property type="entry name" value="Homodimeric domain of signal transducing histidine kinase"/>
    <property type="match status" value="1"/>
</dbReference>
<dbReference type="GeneID" id="93162680"/>
<dbReference type="GO" id="GO:0005886">
    <property type="term" value="C:plasma membrane"/>
    <property type="evidence" value="ECO:0007669"/>
    <property type="project" value="TreeGrafter"/>
</dbReference>
<dbReference type="GO" id="GO:0016036">
    <property type="term" value="P:cellular response to phosphate starvation"/>
    <property type="evidence" value="ECO:0007669"/>
    <property type="project" value="TreeGrafter"/>
</dbReference>
<evidence type="ECO:0000256" key="4">
    <source>
        <dbReference type="ARBA" id="ARBA00022553"/>
    </source>
</evidence>
<dbReference type="PRINTS" id="PR00344">
    <property type="entry name" value="BCTRLSENSOR"/>
</dbReference>
<protein>
    <recommendedName>
        <fullName evidence="3">histidine kinase</fullName>
        <ecNumber evidence="3">2.7.13.3</ecNumber>
    </recommendedName>
</protein>
<dbReference type="Pfam" id="PF02518">
    <property type="entry name" value="HATPase_c"/>
    <property type="match status" value="1"/>
</dbReference>
<reference evidence="10 11" key="1">
    <citation type="submission" date="2011-04" db="EMBL/GenBank/DDBJ databases">
        <title>The Genome Sequence of Clostridium citroniae WAL-19142.</title>
        <authorList>
            <consortium name="The Broad Institute Genome Sequencing Platform"/>
            <person name="Earl A."/>
            <person name="Ward D."/>
            <person name="Feldgarden M."/>
            <person name="Gevers D."/>
            <person name="Warren Y.A."/>
            <person name="Tyrrell K.L."/>
            <person name="Citron D.M."/>
            <person name="Goldstein E.J."/>
            <person name="Daigneault M."/>
            <person name="Allen-Vercoe E."/>
            <person name="Young S.K."/>
            <person name="Zeng Q."/>
            <person name="Gargeya S."/>
            <person name="Fitzgerald M."/>
            <person name="Haas B."/>
            <person name="Abouelleil A."/>
            <person name="Alvarado L."/>
            <person name="Arachchi H.M."/>
            <person name="Berlin A."/>
            <person name="Brown A."/>
            <person name="Chapman S.B."/>
            <person name="Chen Z."/>
            <person name="Dunbar C."/>
            <person name="Freedman E."/>
            <person name="Gearin G."/>
            <person name="Gellesch M."/>
            <person name="Goldberg J."/>
            <person name="Griggs A."/>
            <person name="Gujja S."/>
            <person name="Heilman E.R."/>
            <person name="Heiman D."/>
            <person name="Howarth C."/>
            <person name="Larson L."/>
            <person name="Lui A."/>
            <person name="MacDonald P.J."/>
            <person name="Mehta T."/>
            <person name="Montmayeur A."/>
            <person name="Murphy C."/>
            <person name="Neiman D."/>
            <person name="Pearson M."/>
            <person name="Priest M."/>
            <person name="Roberts A."/>
            <person name="Saif S."/>
            <person name="Shea T."/>
            <person name="Shenoy N."/>
            <person name="Sisk P."/>
            <person name="Stolte C."/>
            <person name="Sykes S."/>
            <person name="White J."/>
            <person name="Yandava C."/>
            <person name="Wortman J."/>
            <person name="Nusbaum C."/>
            <person name="Birren B."/>
        </authorList>
    </citation>
    <scope>NUCLEOTIDE SEQUENCE [LARGE SCALE GENOMIC DNA]</scope>
    <source>
        <strain evidence="10 11">WAL-19142</strain>
    </source>
</reference>
<evidence type="ECO:0000256" key="8">
    <source>
        <dbReference type="SAM" id="Phobius"/>
    </source>
</evidence>
<dbReference type="Pfam" id="PF00512">
    <property type="entry name" value="HisKA"/>
    <property type="match status" value="1"/>
</dbReference>
<evidence type="ECO:0000256" key="7">
    <source>
        <dbReference type="ARBA" id="ARBA00023012"/>
    </source>
</evidence>
<dbReference type="Gene3D" id="3.30.565.10">
    <property type="entry name" value="Histidine kinase-like ATPase, C-terminal domain"/>
    <property type="match status" value="1"/>
</dbReference>
<dbReference type="EC" id="2.7.13.3" evidence="3"/>
<dbReference type="InterPro" id="IPR036890">
    <property type="entry name" value="HATPase_C_sf"/>
</dbReference>
<dbReference type="GO" id="GO:0000155">
    <property type="term" value="F:phosphorelay sensor kinase activity"/>
    <property type="evidence" value="ECO:0007669"/>
    <property type="project" value="InterPro"/>
</dbReference>